<keyword evidence="2" id="KW-0489">Methyltransferase</keyword>
<dbReference type="GO" id="GO:0032259">
    <property type="term" value="P:methylation"/>
    <property type="evidence" value="ECO:0007669"/>
    <property type="project" value="UniProtKB-KW"/>
</dbReference>
<accession>A0A4R6TCX4</accession>
<proteinExistence type="predicted"/>
<evidence type="ECO:0000313" key="3">
    <source>
        <dbReference type="Proteomes" id="UP000294535"/>
    </source>
</evidence>
<dbReference type="PANTHER" id="PTHR36973">
    <property type="entry name" value="SLL1456 PROTEIN-RELATED"/>
    <property type="match status" value="1"/>
</dbReference>
<protein>
    <submittedName>
        <fullName evidence="2">FkbM family methyltransferase</fullName>
    </submittedName>
</protein>
<dbReference type="NCBIfam" id="TIGR01444">
    <property type="entry name" value="fkbM_fam"/>
    <property type="match status" value="1"/>
</dbReference>
<dbReference type="Proteomes" id="UP000294535">
    <property type="component" value="Unassembled WGS sequence"/>
</dbReference>
<name>A0A4R6TCX4_9BACT</name>
<keyword evidence="2" id="KW-0808">Transferase</keyword>
<dbReference type="AlphaFoldDB" id="A0A4R6TCX4"/>
<organism evidence="2 3">
    <name type="scientific">Algoriphagus boseongensis</name>
    <dbReference type="NCBI Taxonomy" id="1442587"/>
    <lineage>
        <taxon>Bacteria</taxon>
        <taxon>Pseudomonadati</taxon>
        <taxon>Bacteroidota</taxon>
        <taxon>Cytophagia</taxon>
        <taxon>Cytophagales</taxon>
        <taxon>Cyclobacteriaceae</taxon>
        <taxon>Algoriphagus</taxon>
    </lineage>
</organism>
<feature type="domain" description="Methyltransferase FkbM" evidence="1">
    <location>
        <begin position="57"/>
        <end position="219"/>
    </location>
</feature>
<dbReference type="SUPFAM" id="SSF53335">
    <property type="entry name" value="S-adenosyl-L-methionine-dependent methyltransferases"/>
    <property type="match status" value="1"/>
</dbReference>
<dbReference type="EMBL" id="SNYF01000005">
    <property type="protein sequence ID" value="TDQ19585.1"/>
    <property type="molecule type" value="Genomic_DNA"/>
</dbReference>
<dbReference type="OrthoDB" id="9812600at2"/>
<dbReference type="GO" id="GO:0008168">
    <property type="term" value="F:methyltransferase activity"/>
    <property type="evidence" value="ECO:0007669"/>
    <property type="project" value="UniProtKB-KW"/>
</dbReference>
<keyword evidence="3" id="KW-1185">Reference proteome</keyword>
<dbReference type="Pfam" id="PF05050">
    <property type="entry name" value="Methyltransf_21"/>
    <property type="match status" value="1"/>
</dbReference>
<evidence type="ECO:0000259" key="1">
    <source>
        <dbReference type="Pfam" id="PF05050"/>
    </source>
</evidence>
<dbReference type="InterPro" id="IPR053188">
    <property type="entry name" value="FkbM_Methyltransferase"/>
</dbReference>
<reference evidence="2 3" key="1">
    <citation type="submission" date="2019-03" db="EMBL/GenBank/DDBJ databases">
        <title>Genomic Encyclopedia of Type Strains, Phase III (KMG-III): the genomes of soil and plant-associated and newly described type strains.</title>
        <authorList>
            <person name="Whitman W."/>
        </authorList>
    </citation>
    <scope>NUCLEOTIDE SEQUENCE [LARGE SCALE GENOMIC DNA]</scope>
    <source>
        <strain evidence="2 3">CECT 8446</strain>
    </source>
</reference>
<comment type="caution">
    <text evidence="2">The sequence shown here is derived from an EMBL/GenBank/DDBJ whole genome shotgun (WGS) entry which is preliminary data.</text>
</comment>
<sequence>MNVKKIILKKLKSFFSPIAARLGFYSKGSNEDGKTFLLSQSLSYLKENGFSPKYILDVGANHGTWTRDVITIFPEANFILIEPQAQLEKSIEDLKESFKVRFFSIGLGNENCIREFSINESDDSSSFNRSKTNLKGYDFIGSKMIQMRKLDSFLNEENIPIPDLVKIDAEGLDMEVLEGASSIFGITQVIFLEASIHQKTFPNSLIRVMNYMDQKGYELFDFTDLNRPFSNGLLWLVEVMFVKKGSSFGK</sequence>
<gene>
    <name evidence="2" type="ORF">DFQ04_1408</name>
</gene>
<dbReference type="InterPro" id="IPR006342">
    <property type="entry name" value="FkbM_mtfrase"/>
</dbReference>
<dbReference type="PANTHER" id="PTHR36973:SF4">
    <property type="entry name" value="NODULATION PROTEIN"/>
    <property type="match status" value="1"/>
</dbReference>
<dbReference type="InterPro" id="IPR029063">
    <property type="entry name" value="SAM-dependent_MTases_sf"/>
</dbReference>
<dbReference type="RefSeq" id="WP_133554026.1">
    <property type="nucleotide sequence ID" value="NZ_SNYF01000005.1"/>
</dbReference>
<evidence type="ECO:0000313" key="2">
    <source>
        <dbReference type="EMBL" id="TDQ19585.1"/>
    </source>
</evidence>
<dbReference type="Gene3D" id="3.40.50.150">
    <property type="entry name" value="Vaccinia Virus protein VP39"/>
    <property type="match status" value="1"/>
</dbReference>